<name>A0A382VVQ8_9ZZZZ</name>
<protein>
    <recommendedName>
        <fullName evidence="1">GP-PDE domain-containing protein</fullName>
    </recommendedName>
</protein>
<dbReference type="GO" id="GO:0008081">
    <property type="term" value="F:phosphoric diester hydrolase activity"/>
    <property type="evidence" value="ECO:0007669"/>
    <property type="project" value="InterPro"/>
</dbReference>
<evidence type="ECO:0000259" key="1">
    <source>
        <dbReference type="PROSITE" id="PS51704"/>
    </source>
</evidence>
<dbReference type="PROSITE" id="PS51704">
    <property type="entry name" value="GP_PDE"/>
    <property type="match status" value="1"/>
</dbReference>
<feature type="non-terminal residue" evidence="2">
    <location>
        <position position="1"/>
    </location>
</feature>
<sequence>VHTFLDHPGVLAFAHRGDHDSGPENTLPAFAGAVDQGFKYLETDTHCTRDGVLMAFHDQQLDRATDQTGKISELDYEVV</sequence>
<dbReference type="EMBL" id="UINC01155002">
    <property type="protein sequence ID" value="SVD50597.1"/>
    <property type="molecule type" value="Genomic_DNA"/>
</dbReference>
<dbReference type="InterPro" id="IPR030395">
    <property type="entry name" value="GP_PDE_dom"/>
</dbReference>
<dbReference type="SUPFAM" id="SSF51695">
    <property type="entry name" value="PLC-like phosphodiesterases"/>
    <property type="match status" value="1"/>
</dbReference>
<dbReference type="GO" id="GO:0006629">
    <property type="term" value="P:lipid metabolic process"/>
    <property type="evidence" value="ECO:0007669"/>
    <property type="project" value="InterPro"/>
</dbReference>
<dbReference type="Pfam" id="PF03009">
    <property type="entry name" value="GDPD"/>
    <property type="match status" value="1"/>
</dbReference>
<evidence type="ECO:0000313" key="2">
    <source>
        <dbReference type="EMBL" id="SVD50597.1"/>
    </source>
</evidence>
<accession>A0A382VVQ8</accession>
<dbReference type="PANTHER" id="PTHR43805">
    <property type="entry name" value="GLYCEROPHOSPHORYL DIESTER PHOSPHODIESTERASE"/>
    <property type="match status" value="1"/>
</dbReference>
<dbReference type="PANTHER" id="PTHR43805:SF1">
    <property type="entry name" value="GP-PDE DOMAIN-CONTAINING PROTEIN"/>
    <property type="match status" value="1"/>
</dbReference>
<dbReference type="InterPro" id="IPR017946">
    <property type="entry name" value="PLC-like_Pdiesterase_TIM-brl"/>
</dbReference>
<proteinExistence type="predicted"/>
<dbReference type="AlphaFoldDB" id="A0A382VVQ8"/>
<organism evidence="2">
    <name type="scientific">marine metagenome</name>
    <dbReference type="NCBI Taxonomy" id="408172"/>
    <lineage>
        <taxon>unclassified sequences</taxon>
        <taxon>metagenomes</taxon>
        <taxon>ecological metagenomes</taxon>
    </lineage>
</organism>
<feature type="domain" description="GP-PDE" evidence="1">
    <location>
        <begin position="10"/>
        <end position="79"/>
    </location>
</feature>
<reference evidence="2" key="1">
    <citation type="submission" date="2018-05" db="EMBL/GenBank/DDBJ databases">
        <authorList>
            <person name="Lanie J.A."/>
            <person name="Ng W.-L."/>
            <person name="Kazmierczak K.M."/>
            <person name="Andrzejewski T.M."/>
            <person name="Davidsen T.M."/>
            <person name="Wayne K.J."/>
            <person name="Tettelin H."/>
            <person name="Glass J.I."/>
            <person name="Rusch D."/>
            <person name="Podicherti R."/>
            <person name="Tsui H.-C.T."/>
            <person name="Winkler M.E."/>
        </authorList>
    </citation>
    <scope>NUCLEOTIDE SEQUENCE</scope>
</reference>
<gene>
    <name evidence="2" type="ORF">METZ01_LOCUS403451</name>
</gene>
<dbReference type="Gene3D" id="3.20.20.190">
    <property type="entry name" value="Phosphatidylinositol (PI) phosphodiesterase"/>
    <property type="match status" value="1"/>
</dbReference>
<feature type="non-terminal residue" evidence="2">
    <location>
        <position position="79"/>
    </location>
</feature>